<dbReference type="SUPFAM" id="SSF46785">
    <property type="entry name" value="Winged helix' DNA-binding domain"/>
    <property type="match status" value="1"/>
</dbReference>
<dbReference type="PANTHER" id="PTHR30346:SF0">
    <property type="entry name" value="HCA OPERON TRANSCRIPTIONAL ACTIVATOR HCAR"/>
    <property type="match status" value="1"/>
</dbReference>
<evidence type="ECO:0000313" key="7">
    <source>
        <dbReference type="Proteomes" id="UP000198953"/>
    </source>
</evidence>
<evidence type="ECO:0000256" key="1">
    <source>
        <dbReference type="ARBA" id="ARBA00009437"/>
    </source>
</evidence>
<sequence length="350" mass="37048">MAWDLRRLRYFVVVAEELHFGRAAQRLRIAQPSLSQQIKALEKAVGATLLERTPRGVRLTPAGATALEAARELLAGSERALLRVRERAAAGRTELRVGVSTGIGSDVLNRVCAGAAEAGVSVGFRDAGVAEQARLLTGGTLGGQPDHGADHGLDHGPGHGHGLDHRLDLGLVLEPLGPLEAAGLRLARLSDEPLGVVAAAGSPLPDELPDELSAGDLTGRGLLWIGREEAPGYHDHVLEWCHAAGWRPEVVVTPTRRLGAVVALLTARSDLVSLVPAGKAVHPGLAWRPLRDAPRHRVALAWHAGDGRESVARLRAALAGPHSETQAAHKSYANPLHQAAPVNPIMRERT</sequence>
<proteinExistence type="inferred from homology"/>
<dbReference type="Gene3D" id="3.40.190.10">
    <property type="entry name" value="Periplasmic binding protein-like II"/>
    <property type="match status" value="2"/>
</dbReference>
<dbReference type="InterPro" id="IPR036388">
    <property type="entry name" value="WH-like_DNA-bd_sf"/>
</dbReference>
<keyword evidence="2" id="KW-0805">Transcription regulation</keyword>
<dbReference type="GO" id="GO:0003700">
    <property type="term" value="F:DNA-binding transcription factor activity"/>
    <property type="evidence" value="ECO:0007669"/>
    <property type="project" value="InterPro"/>
</dbReference>
<dbReference type="GO" id="GO:0003677">
    <property type="term" value="F:DNA binding"/>
    <property type="evidence" value="ECO:0007669"/>
    <property type="project" value="UniProtKB-KW"/>
</dbReference>
<comment type="similarity">
    <text evidence="1">Belongs to the LysR transcriptional regulatory family.</text>
</comment>
<accession>A0A1H7IAY1</accession>
<evidence type="ECO:0000256" key="2">
    <source>
        <dbReference type="ARBA" id="ARBA00023015"/>
    </source>
</evidence>
<organism evidence="6 7">
    <name type="scientific">Nonomuraea pusilla</name>
    <dbReference type="NCBI Taxonomy" id="46177"/>
    <lineage>
        <taxon>Bacteria</taxon>
        <taxon>Bacillati</taxon>
        <taxon>Actinomycetota</taxon>
        <taxon>Actinomycetes</taxon>
        <taxon>Streptosporangiales</taxon>
        <taxon>Streptosporangiaceae</taxon>
        <taxon>Nonomuraea</taxon>
    </lineage>
</organism>
<dbReference type="GO" id="GO:0032993">
    <property type="term" value="C:protein-DNA complex"/>
    <property type="evidence" value="ECO:0007669"/>
    <property type="project" value="TreeGrafter"/>
</dbReference>
<dbReference type="Proteomes" id="UP000198953">
    <property type="component" value="Unassembled WGS sequence"/>
</dbReference>
<dbReference type="STRING" id="46177.SAMN05660976_00747"/>
<dbReference type="RefSeq" id="WP_177227202.1">
    <property type="nucleotide sequence ID" value="NZ_FOBF01000002.1"/>
</dbReference>
<feature type="domain" description="HTH lysR-type" evidence="5">
    <location>
        <begin position="3"/>
        <end position="60"/>
    </location>
</feature>
<dbReference type="AlphaFoldDB" id="A0A1H7IAY1"/>
<dbReference type="EMBL" id="FOBF01000002">
    <property type="protein sequence ID" value="SEK59691.1"/>
    <property type="molecule type" value="Genomic_DNA"/>
</dbReference>
<evidence type="ECO:0000256" key="3">
    <source>
        <dbReference type="ARBA" id="ARBA00023125"/>
    </source>
</evidence>
<keyword evidence="3 6" id="KW-0238">DNA-binding</keyword>
<dbReference type="Pfam" id="PF00126">
    <property type="entry name" value="HTH_1"/>
    <property type="match status" value="1"/>
</dbReference>
<dbReference type="Gene3D" id="1.10.10.10">
    <property type="entry name" value="Winged helix-like DNA-binding domain superfamily/Winged helix DNA-binding domain"/>
    <property type="match status" value="1"/>
</dbReference>
<dbReference type="PROSITE" id="PS50931">
    <property type="entry name" value="HTH_LYSR"/>
    <property type="match status" value="1"/>
</dbReference>
<evidence type="ECO:0000256" key="4">
    <source>
        <dbReference type="ARBA" id="ARBA00023163"/>
    </source>
</evidence>
<name>A0A1H7IAY1_9ACTN</name>
<evidence type="ECO:0000259" key="5">
    <source>
        <dbReference type="PROSITE" id="PS50931"/>
    </source>
</evidence>
<protein>
    <submittedName>
        <fullName evidence="6">DNA-binding transcriptional regulator, LysR family</fullName>
    </submittedName>
</protein>
<keyword evidence="4" id="KW-0804">Transcription</keyword>
<dbReference type="Pfam" id="PF03466">
    <property type="entry name" value="LysR_substrate"/>
    <property type="match status" value="1"/>
</dbReference>
<dbReference type="InterPro" id="IPR000847">
    <property type="entry name" value="LysR_HTH_N"/>
</dbReference>
<dbReference type="PRINTS" id="PR00039">
    <property type="entry name" value="HTHLYSR"/>
</dbReference>
<evidence type="ECO:0000313" key="6">
    <source>
        <dbReference type="EMBL" id="SEK59691.1"/>
    </source>
</evidence>
<dbReference type="PANTHER" id="PTHR30346">
    <property type="entry name" value="TRANSCRIPTIONAL DUAL REGULATOR HCAR-RELATED"/>
    <property type="match status" value="1"/>
</dbReference>
<dbReference type="FunFam" id="1.10.10.10:FF:000001">
    <property type="entry name" value="LysR family transcriptional regulator"/>
    <property type="match status" value="1"/>
</dbReference>
<dbReference type="InterPro" id="IPR036390">
    <property type="entry name" value="WH_DNA-bd_sf"/>
</dbReference>
<keyword evidence="7" id="KW-1185">Reference proteome</keyword>
<dbReference type="InterPro" id="IPR005119">
    <property type="entry name" value="LysR_subst-bd"/>
</dbReference>
<gene>
    <name evidence="6" type="ORF">SAMN05660976_00747</name>
</gene>
<dbReference type="SUPFAM" id="SSF53850">
    <property type="entry name" value="Periplasmic binding protein-like II"/>
    <property type="match status" value="1"/>
</dbReference>
<reference evidence="6 7" key="1">
    <citation type="submission" date="2016-10" db="EMBL/GenBank/DDBJ databases">
        <authorList>
            <person name="de Groot N.N."/>
        </authorList>
    </citation>
    <scope>NUCLEOTIDE SEQUENCE [LARGE SCALE GENOMIC DNA]</scope>
    <source>
        <strain evidence="6 7">DSM 43357</strain>
    </source>
</reference>